<comment type="caution">
    <text evidence="1">The sequence shown here is derived from an EMBL/GenBank/DDBJ whole genome shotgun (WGS) entry which is preliminary data.</text>
</comment>
<dbReference type="Proteomes" id="UP000011690">
    <property type="component" value="Unassembled WGS sequence"/>
</dbReference>
<sequence>TGSTEKYADTQYTDIADSYTPGQHHPTEYCSMRLCTTPYHEVRQTANCIESEGDSSELESDTTVAAYQKHAPWRAHGVDRARGN</sequence>
<reference evidence="1 2" key="1">
    <citation type="journal article" date="2014" name="PLoS Genet.">
        <title>Phylogenetically driven sequencing of extremely halophilic archaea reveals strategies for static and dynamic osmo-response.</title>
        <authorList>
            <person name="Becker E.A."/>
            <person name="Seitzer P.M."/>
            <person name="Tritt A."/>
            <person name="Larsen D."/>
            <person name="Krusor M."/>
            <person name="Yao A.I."/>
            <person name="Wu D."/>
            <person name="Madern D."/>
            <person name="Eisen J.A."/>
            <person name="Darling A.E."/>
            <person name="Facciotti M.T."/>
        </authorList>
    </citation>
    <scope>NUCLEOTIDE SEQUENCE [LARGE SCALE GENOMIC DNA]</scope>
    <source>
        <strain evidence="1 2">JCM 10635</strain>
    </source>
</reference>
<feature type="non-terminal residue" evidence="1">
    <location>
        <position position="1"/>
    </location>
</feature>
<accession>L9W9G8</accession>
<protein>
    <submittedName>
        <fullName evidence="1">Uncharacterized protein</fullName>
    </submittedName>
</protein>
<evidence type="ECO:0000313" key="2">
    <source>
        <dbReference type="Proteomes" id="UP000011690"/>
    </source>
</evidence>
<evidence type="ECO:0000313" key="1">
    <source>
        <dbReference type="EMBL" id="ELY45926.1"/>
    </source>
</evidence>
<dbReference type="EMBL" id="AOHY01000044">
    <property type="protein sequence ID" value="ELY45926.1"/>
    <property type="molecule type" value="Genomic_DNA"/>
</dbReference>
<organism evidence="1 2">
    <name type="scientific">Natronorubrum bangense JCM 10635</name>
    <dbReference type="NCBI Taxonomy" id="1227500"/>
    <lineage>
        <taxon>Archaea</taxon>
        <taxon>Methanobacteriati</taxon>
        <taxon>Methanobacteriota</taxon>
        <taxon>Stenosarchaea group</taxon>
        <taxon>Halobacteria</taxon>
        <taxon>Halobacteriales</taxon>
        <taxon>Natrialbaceae</taxon>
        <taxon>Natronorubrum</taxon>
    </lineage>
</organism>
<gene>
    <name evidence="1" type="ORF">C494_14933</name>
</gene>
<proteinExistence type="predicted"/>
<keyword evidence="2" id="KW-1185">Reference proteome</keyword>
<name>L9W9G8_9EURY</name>
<dbReference type="AlphaFoldDB" id="L9W9G8"/>